<feature type="transmembrane region" description="Helical" evidence="7">
    <location>
        <begin position="39"/>
        <end position="56"/>
    </location>
</feature>
<dbReference type="SUPFAM" id="SSF103473">
    <property type="entry name" value="MFS general substrate transporter"/>
    <property type="match status" value="1"/>
</dbReference>
<dbReference type="PROSITE" id="PS00217">
    <property type="entry name" value="SUGAR_TRANSPORT_2"/>
    <property type="match status" value="1"/>
</dbReference>
<dbReference type="InterPro" id="IPR036259">
    <property type="entry name" value="MFS_trans_sf"/>
</dbReference>
<feature type="transmembrane region" description="Helical" evidence="7">
    <location>
        <begin position="406"/>
        <end position="427"/>
    </location>
</feature>
<dbReference type="InterPro" id="IPR005828">
    <property type="entry name" value="MFS_sugar_transport-like"/>
</dbReference>
<evidence type="ECO:0000256" key="3">
    <source>
        <dbReference type="ARBA" id="ARBA00022475"/>
    </source>
</evidence>
<evidence type="ECO:0000313" key="10">
    <source>
        <dbReference type="Proteomes" id="UP000541033"/>
    </source>
</evidence>
<dbReference type="Pfam" id="PF07690">
    <property type="entry name" value="MFS_1"/>
    <property type="match status" value="1"/>
</dbReference>
<feature type="transmembrane region" description="Helical" evidence="7">
    <location>
        <begin position="314"/>
        <end position="333"/>
    </location>
</feature>
<keyword evidence="4 7" id="KW-0812">Transmembrane</keyword>
<evidence type="ECO:0000256" key="5">
    <source>
        <dbReference type="ARBA" id="ARBA00022989"/>
    </source>
</evidence>
<comment type="caution">
    <text evidence="9">The sequence shown here is derived from an EMBL/GenBank/DDBJ whole genome shotgun (WGS) entry which is preliminary data.</text>
</comment>
<dbReference type="PROSITE" id="PS00216">
    <property type="entry name" value="SUGAR_TRANSPORT_1"/>
    <property type="match status" value="1"/>
</dbReference>
<dbReference type="RefSeq" id="WP_167150943.1">
    <property type="nucleotide sequence ID" value="NZ_JAAMOX010000002.1"/>
</dbReference>
<dbReference type="AlphaFoldDB" id="A0A7X5R2L7"/>
<dbReference type="InterPro" id="IPR011701">
    <property type="entry name" value="MFS"/>
</dbReference>
<feature type="transmembrane region" description="Helical" evidence="7">
    <location>
        <begin position="249"/>
        <end position="270"/>
    </location>
</feature>
<dbReference type="PROSITE" id="PS50850">
    <property type="entry name" value="MFS"/>
    <property type="match status" value="1"/>
</dbReference>
<keyword evidence="5 7" id="KW-1133">Transmembrane helix</keyword>
<dbReference type="GO" id="GO:0022857">
    <property type="term" value="F:transmembrane transporter activity"/>
    <property type="evidence" value="ECO:0007669"/>
    <property type="project" value="InterPro"/>
</dbReference>
<feature type="transmembrane region" description="Helical" evidence="7">
    <location>
        <begin position="195"/>
        <end position="214"/>
    </location>
</feature>
<evidence type="ECO:0000259" key="8">
    <source>
        <dbReference type="PROSITE" id="PS50850"/>
    </source>
</evidence>
<feature type="transmembrane region" description="Helical" evidence="7">
    <location>
        <begin position="282"/>
        <end position="302"/>
    </location>
</feature>
<evidence type="ECO:0000256" key="2">
    <source>
        <dbReference type="ARBA" id="ARBA00022448"/>
    </source>
</evidence>
<feature type="transmembrane region" description="Helical" evidence="7">
    <location>
        <begin position="96"/>
        <end position="114"/>
    </location>
</feature>
<feature type="transmembrane region" description="Helical" evidence="7">
    <location>
        <begin position="339"/>
        <end position="364"/>
    </location>
</feature>
<name>A0A7X5R2L7_9MICO</name>
<comment type="subcellular location">
    <subcellularLocation>
        <location evidence="1">Cell membrane</location>
        <topology evidence="1">Multi-pass membrane protein</topology>
    </subcellularLocation>
</comment>
<keyword evidence="3" id="KW-1003">Cell membrane</keyword>
<evidence type="ECO:0000256" key="6">
    <source>
        <dbReference type="ARBA" id="ARBA00023136"/>
    </source>
</evidence>
<keyword evidence="10" id="KW-1185">Reference proteome</keyword>
<evidence type="ECO:0000256" key="1">
    <source>
        <dbReference type="ARBA" id="ARBA00004651"/>
    </source>
</evidence>
<dbReference type="GO" id="GO:0005886">
    <property type="term" value="C:plasma membrane"/>
    <property type="evidence" value="ECO:0007669"/>
    <property type="project" value="UniProtKB-SubCell"/>
</dbReference>
<protein>
    <submittedName>
        <fullName evidence="9">MFS family permease</fullName>
    </submittedName>
</protein>
<sequence>MSTTTPSLSRPAAIKPPRNEAKRAAVAAFLGGMLEYYDFFIYASASALVFGVVFFPENGAAGTFMSLATFGVAYVARPFGAIVLGHFGDKIGRKNVLVFSLMLMGGATFLIGCLPSYDSIGIWAPILLVVLRLLQGLSAGGETAGASSLTIEHAPAKKRAFYGSWTMNGIAAGIILASLTFIPVAAMPDEQLYSWGWRIPFWASIIVLVVAYLVRRTLAEPEIFEETKEKDDTAKIPLFELFRYHWVSVIRLALCALFTVVNSIVSVFALNYATGSVGIEKPFMLTVAIGANVVAILFQTLGGVWADLFGRKPVFIIGTLGCSVTIFFYFQAISSGNHVLIVLMSLLMTGLFYSLANGIYPAFFSEMFSVKVRYSGMAVGLQIGLIVAGFSPAIASLLVGEDTTNWLPVAIFVSVVCAISAIAAMTAKETFNLPLNALGLRKGETLPVEQSVVDAAKDKAPAPASVR</sequence>
<evidence type="ECO:0000256" key="7">
    <source>
        <dbReference type="SAM" id="Phobius"/>
    </source>
</evidence>
<dbReference type="InterPro" id="IPR005829">
    <property type="entry name" value="Sugar_transporter_CS"/>
</dbReference>
<proteinExistence type="predicted"/>
<organism evidence="9 10">
    <name type="scientific">Lysinibacter cavernae</name>
    <dbReference type="NCBI Taxonomy" id="1640652"/>
    <lineage>
        <taxon>Bacteria</taxon>
        <taxon>Bacillati</taxon>
        <taxon>Actinomycetota</taxon>
        <taxon>Actinomycetes</taxon>
        <taxon>Micrococcales</taxon>
        <taxon>Microbacteriaceae</taxon>
        <taxon>Lysinibacter</taxon>
    </lineage>
</organism>
<feature type="transmembrane region" description="Helical" evidence="7">
    <location>
        <begin position="62"/>
        <end position="84"/>
    </location>
</feature>
<dbReference type="EMBL" id="JAAMOX010000002">
    <property type="protein sequence ID" value="NIH54540.1"/>
    <property type="molecule type" value="Genomic_DNA"/>
</dbReference>
<accession>A0A7X5R2L7</accession>
<dbReference type="CDD" id="cd17369">
    <property type="entry name" value="MFS_ShiA_like"/>
    <property type="match status" value="1"/>
</dbReference>
<dbReference type="Gene3D" id="1.20.1250.20">
    <property type="entry name" value="MFS general substrate transporter like domains"/>
    <property type="match status" value="1"/>
</dbReference>
<gene>
    <name evidence="9" type="ORF">FHX76_002436</name>
</gene>
<dbReference type="InterPro" id="IPR020846">
    <property type="entry name" value="MFS_dom"/>
</dbReference>
<reference evidence="9 10" key="1">
    <citation type="submission" date="2020-02" db="EMBL/GenBank/DDBJ databases">
        <title>Sequencing the genomes of 1000 actinobacteria strains.</title>
        <authorList>
            <person name="Klenk H.-P."/>
        </authorList>
    </citation>
    <scope>NUCLEOTIDE SEQUENCE [LARGE SCALE GENOMIC DNA]</scope>
    <source>
        <strain evidence="9 10">DSM 27960</strain>
    </source>
</reference>
<dbReference type="PANTHER" id="PTHR43045:SF1">
    <property type="entry name" value="SHIKIMATE TRANSPORTER"/>
    <property type="match status" value="1"/>
</dbReference>
<feature type="domain" description="Major facilitator superfamily (MFS) profile" evidence="8">
    <location>
        <begin position="24"/>
        <end position="432"/>
    </location>
</feature>
<feature type="transmembrane region" description="Helical" evidence="7">
    <location>
        <begin position="160"/>
        <end position="183"/>
    </location>
</feature>
<keyword evidence="6 7" id="KW-0472">Membrane</keyword>
<dbReference type="Pfam" id="PF00083">
    <property type="entry name" value="Sugar_tr"/>
    <property type="match status" value="1"/>
</dbReference>
<evidence type="ECO:0000313" key="9">
    <source>
        <dbReference type="EMBL" id="NIH54540.1"/>
    </source>
</evidence>
<feature type="transmembrane region" description="Helical" evidence="7">
    <location>
        <begin position="376"/>
        <end position="400"/>
    </location>
</feature>
<dbReference type="PANTHER" id="PTHR43045">
    <property type="entry name" value="SHIKIMATE TRANSPORTER"/>
    <property type="match status" value="1"/>
</dbReference>
<dbReference type="Proteomes" id="UP000541033">
    <property type="component" value="Unassembled WGS sequence"/>
</dbReference>
<evidence type="ECO:0000256" key="4">
    <source>
        <dbReference type="ARBA" id="ARBA00022692"/>
    </source>
</evidence>
<keyword evidence="2" id="KW-0813">Transport</keyword>